<dbReference type="GO" id="GO:0046872">
    <property type="term" value="F:metal ion binding"/>
    <property type="evidence" value="ECO:0007669"/>
    <property type="project" value="UniProtKB-KW"/>
</dbReference>
<evidence type="ECO:0000256" key="8">
    <source>
        <dbReference type="ARBA" id="ARBA00022801"/>
    </source>
</evidence>
<keyword evidence="9" id="KW-0862">Zinc</keyword>
<gene>
    <name evidence="15" type="ORF">A2Z24_00475</name>
</gene>
<keyword evidence="11" id="KW-0482">Metalloprotease</keyword>
<feature type="transmembrane region" description="Helical" evidence="13">
    <location>
        <begin position="12"/>
        <end position="42"/>
    </location>
</feature>
<comment type="caution">
    <text evidence="15">The sequence shown here is derived from an EMBL/GenBank/DDBJ whole genome shotgun (WGS) entry which is preliminary data.</text>
</comment>
<feature type="transmembrane region" description="Helical" evidence="13">
    <location>
        <begin position="63"/>
        <end position="84"/>
    </location>
</feature>
<comment type="cofactor">
    <cofactor evidence="1">
        <name>Zn(2+)</name>
        <dbReference type="ChEBI" id="CHEBI:29105"/>
    </cofactor>
</comment>
<dbReference type="GO" id="GO:0008237">
    <property type="term" value="F:metallopeptidase activity"/>
    <property type="evidence" value="ECO:0007669"/>
    <property type="project" value="UniProtKB-KW"/>
</dbReference>
<evidence type="ECO:0000256" key="5">
    <source>
        <dbReference type="ARBA" id="ARBA00022670"/>
    </source>
</evidence>
<evidence type="ECO:0000256" key="3">
    <source>
        <dbReference type="ARBA" id="ARBA00007931"/>
    </source>
</evidence>
<dbReference type="PANTHER" id="PTHR35864">
    <property type="entry name" value="ZINC METALLOPROTEASE MJ0611-RELATED"/>
    <property type="match status" value="1"/>
</dbReference>
<evidence type="ECO:0000256" key="13">
    <source>
        <dbReference type="SAM" id="Phobius"/>
    </source>
</evidence>
<feature type="transmembrane region" description="Helical" evidence="13">
    <location>
        <begin position="180"/>
        <end position="209"/>
    </location>
</feature>
<comment type="subcellular location">
    <subcellularLocation>
        <location evidence="2">Cell membrane</location>
        <topology evidence="2">Multi-pass membrane protein</topology>
    </subcellularLocation>
</comment>
<keyword evidence="5" id="KW-0645">Protease</keyword>
<evidence type="ECO:0000256" key="2">
    <source>
        <dbReference type="ARBA" id="ARBA00004651"/>
    </source>
</evidence>
<dbReference type="Proteomes" id="UP000177588">
    <property type="component" value="Unassembled WGS sequence"/>
</dbReference>
<evidence type="ECO:0000313" key="15">
    <source>
        <dbReference type="EMBL" id="OGY25793.1"/>
    </source>
</evidence>
<feature type="domain" description="Peptidase M50" evidence="14">
    <location>
        <begin position="129"/>
        <end position="184"/>
    </location>
</feature>
<name>A0A1G1WDM6_9BACT</name>
<evidence type="ECO:0000256" key="1">
    <source>
        <dbReference type="ARBA" id="ARBA00001947"/>
    </source>
</evidence>
<keyword evidence="8" id="KW-0378">Hydrolase</keyword>
<dbReference type="InterPro" id="IPR008915">
    <property type="entry name" value="Peptidase_M50"/>
</dbReference>
<evidence type="ECO:0000256" key="12">
    <source>
        <dbReference type="ARBA" id="ARBA00023136"/>
    </source>
</evidence>
<dbReference type="InterPro" id="IPR052348">
    <property type="entry name" value="Metallopeptidase_M50B"/>
</dbReference>
<feature type="transmembrane region" description="Helical" evidence="13">
    <location>
        <begin position="104"/>
        <end position="124"/>
    </location>
</feature>
<proteinExistence type="inferred from homology"/>
<organism evidence="15 16">
    <name type="scientific">Candidatus Woykebacteria bacterium RBG_16_44_10</name>
    <dbReference type="NCBI Taxonomy" id="1802597"/>
    <lineage>
        <taxon>Bacteria</taxon>
        <taxon>Candidatus Woykeibacteriota</taxon>
    </lineage>
</organism>
<comment type="similarity">
    <text evidence="3">Belongs to the peptidase M50B family.</text>
</comment>
<protein>
    <recommendedName>
        <fullName evidence="14">Peptidase M50 domain-containing protein</fullName>
    </recommendedName>
</protein>
<evidence type="ECO:0000256" key="10">
    <source>
        <dbReference type="ARBA" id="ARBA00022989"/>
    </source>
</evidence>
<evidence type="ECO:0000256" key="9">
    <source>
        <dbReference type="ARBA" id="ARBA00022833"/>
    </source>
</evidence>
<dbReference type="GO" id="GO:0005886">
    <property type="term" value="C:plasma membrane"/>
    <property type="evidence" value="ECO:0007669"/>
    <property type="project" value="UniProtKB-SubCell"/>
</dbReference>
<keyword evidence="10 13" id="KW-1133">Transmembrane helix</keyword>
<evidence type="ECO:0000256" key="6">
    <source>
        <dbReference type="ARBA" id="ARBA00022692"/>
    </source>
</evidence>
<evidence type="ECO:0000259" key="14">
    <source>
        <dbReference type="Pfam" id="PF02163"/>
    </source>
</evidence>
<evidence type="ECO:0000256" key="11">
    <source>
        <dbReference type="ARBA" id="ARBA00023049"/>
    </source>
</evidence>
<evidence type="ECO:0000256" key="4">
    <source>
        <dbReference type="ARBA" id="ARBA00022475"/>
    </source>
</evidence>
<keyword evidence="7" id="KW-0479">Metal-binding</keyword>
<dbReference type="EMBL" id="MHCT01000021">
    <property type="protein sequence ID" value="OGY25793.1"/>
    <property type="molecule type" value="Genomic_DNA"/>
</dbReference>
<dbReference type="GO" id="GO:0006508">
    <property type="term" value="P:proteolysis"/>
    <property type="evidence" value="ECO:0007669"/>
    <property type="project" value="UniProtKB-KW"/>
</dbReference>
<dbReference type="AlphaFoldDB" id="A0A1G1WDM6"/>
<sequence length="213" mass="23269">MTLLQTTDPLTLFFLILAFLIILALVISLHEAAHAYVANLLGDPTARLLGRVTLNPTAHIDPVGTVIVPIALFIISQGSFMFGWAKPTPINPLNFRSPRRDSAIVAFAGPASNFAAAIVFSLIFRLFPSEIFLFLVTINLVLGLFNLIPVPPLDGYKVLLGLLPREAALRVSAIENYGPVVLILFFFVFFRFVSPILLSILNTLLNLLVGTTL</sequence>
<dbReference type="CDD" id="cd06158">
    <property type="entry name" value="S2P-M50_like_1"/>
    <property type="match status" value="1"/>
</dbReference>
<reference evidence="15 16" key="1">
    <citation type="journal article" date="2016" name="Nat. Commun.">
        <title>Thousands of microbial genomes shed light on interconnected biogeochemical processes in an aquifer system.</title>
        <authorList>
            <person name="Anantharaman K."/>
            <person name="Brown C.T."/>
            <person name="Hug L.A."/>
            <person name="Sharon I."/>
            <person name="Castelle C.J."/>
            <person name="Probst A.J."/>
            <person name="Thomas B.C."/>
            <person name="Singh A."/>
            <person name="Wilkins M.J."/>
            <person name="Karaoz U."/>
            <person name="Brodie E.L."/>
            <person name="Williams K.H."/>
            <person name="Hubbard S.S."/>
            <person name="Banfield J.F."/>
        </authorList>
    </citation>
    <scope>NUCLEOTIDE SEQUENCE [LARGE SCALE GENOMIC DNA]</scope>
</reference>
<keyword evidence="12 13" id="KW-0472">Membrane</keyword>
<keyword evidence="4" id="KW-1003">Cell membrane</keyword>
<dbReference type="InterPro" id="IPR044537">
    <property type="entry name" value="Rip2-like"/>
</dbReference>
<evidence type="ECO:0000256" key="7">
    <source>
        <dbReference type="ARBA" id="ARBA00022723"/>
    </source>
</evidence>
<feature type="transmembrane region" description="Helical" evidence="13">
    <location>
        <begin position="131"/>
        <end position="150"/>
    </location>
</feature>
<dbReference type="Pfam" id="PF02163">
    <property type="entry name" value="Peptidase_M50"/>
    <property type="match status" value="1"/>
</dbReference>
<accession>A0A1G1WDM6</accession>
<keyword evidence="6 13" id="KW-0812">Transmembrane</keyword>
<dbReference type="PANTHER" id="PTHR35864:SF1">
    <property type="entry name" value="ZINC METALLOPROTEASE YWHC-RELATED"/>
    <property type="match status" value="1"/>
</dbReference>
<evidence type="ECO:0000313" key="16">
    <source>
        <dbReference type="Proteomes" id="UP000177588"/>
    </source>
</evidence>